<dbReference type="PANTHER" id="PTHR39337:SF1">
    <property type="entry name" value="BLR5642 PROTEIN"/>
    <property type="match status" value="1"/>
</dbReference>
<dbReference type="RefSeq" id="WP_026634030.1">
    <property type="nucleotide sequence ID" value="NZ_FONH01000002.1"/>
</dbReference>
<proteinExistence type="predicted"/>
<reference evidence="2" key="1">
    <citation type="submission" date="2016-10" db="EMBL/GenBank/DDBJ databases">
        <authorList>
            <person name="Varghese N."/>
            <person name="Submissions S."/>
        </authorList>
    </citation>
    <scope>NUCLEOTIDE SEQUENCE [LARGE SCALE GENOMIC DNA]</scope>
    <source>
        <strain evidence="2">UNC178MFTsu3.1</strain>
    </source>
</reference>
<name>A0A1I1Z8R2_9GAMM</name>
<organism evidence="1 2">
    <name type="scientific">Dyella marensis</name>
    <dbReference type="NCBI Taxonomy" id="500610"/>
    <lineage>
        <taxon>Bacteria</taxon>
        <taxon>Pseudomonadati</taxon>
        <taxon>Pseudomonadota</taxon>
        <taxon>Gammaproteobacteria</taxon>
        <taxon>Lysobacterales</taxon>
        <taxon>Rhodanobacteraceae</taxon>
        <taxon>Dyella</taxon>
    </lineage>
</organism>
<dbReference type="Pfam" id="PF04343">
    <property type="entry name" value="DUF488"/>
    <property type="match status" value="1"/>
</dbReference>
<keyword evidence="2" id="KW-1185">Reference proteome</keyword>
<dbReference type="Proteomes" id="UP000199477">
    <property type="component" value="Unassembled WGS sequence"/>
</dbReference>
<protein>
    <recommendedName>
        <fullName evidence="3">DUF488 domain-containing protein</fullName>
    </recommendedName>
</protein>
<dbReference type="STRING" id="500610.SAMN02799615_00647"/>
<sequence>MALPFFTIGHSNRSLADFVALLHESEVRLIVDVRAFPRSRTNPSFNEDALPGALAPEGIAYRHLAALGGRRRKSELVPIETNGFWTHQSFHNYADYALTNIFQVGLEALIGMGREERCAVMCSEAVWWRCHRRIVADYLLARGEKVLHILGPRHVEAAQLSERARPHPDGTVTYPPAGDLFEPA</sequence>
<dbReference type="PANTHER" id="PTHR39337">
    <property type="entry name" value="BLR5642 PROTEIN"/>
    <property type="match status" value="1"/>
</dbReference>
<evidence type="ECO:0000313" key="1">
    <source>
        <dbReference type="EMBL" id="SFE28067.1"/>
    </source>
</evidence>
<gene>
    <name evidence="1" type="ORF">SAMN02799615_00647</name>
</gene>
<dbReference type="AlphaFoldDB" id="A0A1I1Z8R2"/>
<dbReference type="InterPro" id="IPR014519">
    <property type="entry name" value="UCP024492"/>
</dbReference>
<accession>A0A1I1Z8R2</accession>
<evidence type="ECO:0000313" key="2">
    <source>
        <dbReference type="Proteomes" id="UP000199477"/>
    </source>
</evidence>
<dbReference type="EMBL" id="FONH01000002">
    <property type="protein sequence ID" value="SFE28067.1"/>
    <property type="molecule type" value="Genomic_DNA"/>
</dbReference>
<dbReference type="InterPro" id="IPR007438">
    <property type="entry name" value="DUF488"/>
</dbReference>
<dbReference type="PIRSF" id="PIRSF024492">
    <property type="entry name" value="UCP024492"/>
    <property type="match status" value="1"/>
</dbReference>
<evidence type="ECO:0008006" key="3">
    <source>
        <dbReference type="Google" id="ProtNLM"/>
    </source>
</evidence>